<proteinExistence type="predicted"/>
<dbReference type="EMBL" id="UOEF01000027">
    <property type="protein sequence ID" value="VAV87940.1"/>
    <property type="molecule type" value="Genomic_DNA"/>
</dbReference>
<sequence>RVINGTLNYSNLSDPANCTIDPDISVTKTSSVDFDPINMSSNPKAIPGSEIIYSLVVQNSGFGNPDGSTVVIVDALPIQVSMFVGNFSGGSPVAFIDGATSSALGLAFGGLPNLSDGIDFSNNGGASFTYVPVPDADGFDGNITHLRINPSGIFAASDGVNHPSFAVEFKIRVD</sequence>
<accession>A0A3B0R3U4</accession>
<protein>
    <recommendedName>
        <fullName evidence="2">DUF11 domain-containing protein</fullName>
    </recommendedName>
</protein>
<name>A0A3B0R3U4_9ZZZZ</name>
<reference evidence="1" key="1">
    <citation type="submission" date="2018-06" db="EMBL/GenBank/DDBJ databases">
        <authorList>
            <person name="Zhirakovskaya E."/>
        </authorList>
    </citation>
    <scope>NUCLEOTIDE SEQUENCE</scope>
</reference>
<organism evidence="1">
    <name type="scientific">hydrothermal vent metagenome</name>
    <dbReference type="NCBI Taxonomy" id="652676"/>
    <lineage>
        <taxon>unclassified sequences</taxon>
        <taxon>metagenomes</taxon>
        <taxon>ecological metagenomes</taxon>
    </lineage>
</organism>
<feature type="non-terminal residue" evidence="1">
    <location>
        <position position="1"/>
    </location>
</feature>
<dbReference type="AlphaFoldDB" id="A0A3B0R3U4"/>
<evidence type="ECO:0008006" key="2">
    <source>
        <dbReference type="Google" id="ProtNLM"/>
    </source>
</evidence>
<gene>
    <name evidence="1" type="ORF">MNBD_ALPHA04-216</name>
</gene>
<evidence type="ECO:0000313" key="1">
    <source>
        <dbReference type="EMBL" id="VAV87940.1"/>
    </source>
</evidence>